<comment type="caution">
    <text evidence="14">The sequence shown here is derived from an EMBL/GenBank/DDBJ whole genome shotgun (WGS) entry which is preliminary data.</text>
</comment>
<feature type="transmembrane region" description="Helical" evidence="11">
    <location>
        <begin position="708"/>
        <end position="730"/>
    </location>
</feature>
<dbReference type="SUPFAM" id="SSF81665">
    <property type="entry name" value="Calcium ATPase, transmembrane domain M"/>
    <property type="match status" value="1"/>
</dbReference>
<dbReference type="GO" id="GO:0016887">
    <property type="term" value="F:ATP hydrolysis activity"/>
    <property type="evidence" value="ECO:0007669"/>
    <property type="project" value="InterPro"/>
</dbReference>
<evidence type="ECO:0000313" key="14">
    <source>
        <dbReference type="EMBL" id="KAF4658182.1"/>
    </source>
</evidence>
<gene>
    <name evidence="14" type="ORF">FOL47_008128</name>
</gene>
<keyword evidence="15" id="KW-1185">Reference proteome</keyword>
<dbReference type="GO" id="GO:0016020">
    <property type="term" value="C:membrane"/>
    <property type="evidence" value="ECO:0007669"/>
    <property type="project" value="UniProtKB-SubCell"/>
</dbReference>
<evidence type="ECO:0000256" key="9">
    <source>
        <dbReference type="ARBA" id="ARBA00022989"/>
    </source>
</evidence>
<dbReference type="InterPro" id="IPR023298">
    <property type="entry name" value="ATPase_P-typ_TM_dom_sf"/>
</dbReference>
<feature type="transmembrane region" description="Helical" evidence="11">
    <location>
        <begin position="292"/>
        <end position="314"/>
    </location>
</feature>
<evidence type="ECO:0000256" key="4">
    <source>
        <dbReference type="ARBA" id="ARBA00022723"/>
    </source>
</evidence>
<comment type="similarity">
    <text evidence="2">Belongs to the cation transport ATPase (P-type) (TC 3.A.3) family. Type V subfamily.</text>
</comment>
<evidence type="ECO:0000259" key="12">
    <source>
        <dbReference type="Pfam" id="PF00122"/>
    </source>
</evidence>
<feature type="transmembrane region" description="Helical" evidence="11">
    <location>
        <begin position="540"/>
        <end position="565"/>
    </location>
</feature>
<keyword evidence="7" id="KW-0460">Magnesium</keyword>
<evidence type="ECO:0000313" key="15">
    <source>
        <dbReference type="Proteomes" id="UP000591131"/>
    </source>
</evidence>
<keyword evidence="4" id="KW-0479">Metal-binding</keyword>
<dbReference type="InterPro" id="IPR004014">
    <property type="entry name" value="ATPase_P-typ_cation-transptr_N"/>
</dbReference>
<keyword evidence="6" id="KW-0067">ATP-binding</keyword>
<dbReference type="PANTHER" id="PTHR45630:SF11">
    <property type="entry name" value="CATION-TRANSPORTING P-TYPE ATPASE N-TERMINAL DOMAIN-CONTAINING PROTEIN"/>
    <property type="match status" value="1"/>
</dbReference>
<dbReference type="PANTHER" id="PTHR45630">
    <property type="entry name" value="CATION-TRANSPORTING ATPASE-RELATED"/>
    <property type="match status" value="1"/>
</dbReference>
<dbReference type="Gene3D" id="3.40.1110.10">
    <property type="entry name" value="Calcium-transporting ATPase, cytoplasmic domain N"/>
    <property type="match status" value="1"/>
</dbReference>
<evidence type="ECO:0000256" key="5">
    <source>
        <dbReference type="ARBA" id="ARBA00022741"/>
    </source>
</evidence>
<dbReference type="NCBIfam" id="TIGR01494">
    <property type="entry name" value="ATPase_P-type"/>
    <property type="match status" value="1"/>
</dbReference>
<protein>
    <recommendedName>
        <fullName evidence="16">Cation-transporting atpase</fullName>
    </recommendedName>
</protein>
<reference evidence="14 15" key="1">
    <citation type="submission" date="2020-04" db="EMBL/GenBank/DDBJ databases">
        <title>Perkinsus chesapeaki whole genome sequence.</title>
        <authorList>
            <person name="Bogema D.R."/>
        </authorList>
    </citation>
    <scope>NUCLEOTIDE SEQUENCE [LARGE SCALE GENOMIC DNA]</scope>
    <source>
        <strain evidence="14">ATCC PRA-425</strain>
    </source>
</reference>
<proteinExistence type="inferred from homology"/>
<feature type="transmembrane region" description="Helical" evidence="11">
    <location>
        <begin position="497"/>
        <end position="520"/>
    </location>
</feature>
<dbReference type="PROSITE" id="PS00154">
    <property type="entry name" value="ATPASE_E1_E2"/>
    <property type="match status" value="1"/>
</dbReference>
<keyword evidence="5" id="KW-0547">Nucleotide-binding</keyword>
<dbReference type="EMBL" id="JAAPAO010000505">
    <property type="protein sequence ID" value="KAF4658182.1"/>
    <property type="molecule type" value="Genomic_DNA"/>
</dbReference>
<evidence type="ECO:0000256" key="2">
    <source>
        <dbReference type="ARBA" id="ARBA00006000"/>
    </source>
</evidence>
<dbReference type="Proteomes" id="UP000591131">
    <property type="component" value="Unassembled WGS sequence"/>
</dbReference>
<dbReference type="Pfam" id="PF00122">
    <property type="entry name" value="E1-E2_ATPase"/>
    <property type="match status" value="2"/>
</dbReference>
<keyword evidence="3 11" id="KW-0812">Transmembrane</keyword>
<dbReference type="AlphaFoldDB" id="A0A7J6LFZ4"/>
<keyword evidence="9 11" id="KW-1133">Transmembrane helix</keyword>
<dbReference type="InterPro" id="IPR023299">
    <property type="entry name" value="ATPase_P-typ_cyto_dom_N"/>
</dbReference>
<dbReference type="InterPro" id="IPR036412">
    <property type="entry name" value="HAD-like_sf"/>
</dbReference>
<feature type="domain" description="P-type ATPase A" evidence="12">
    <location>
        <begin position="769"/>
        <end position="883"/>
    </location>
</feature>
<feature type="transmembrane region" description="Helical" evidence="11">
    <location>
        <begin position="320"/>
        <end position="339"/>
    </location>
</feature>
<dbReference type="GO" id="GO:0140358">
    <property type="term" value="F:P-type transmembrane transporter activity"/>
    <property type="evidence" value="ECO:0007669"/>
    <property type="project" value="InterPro"/>
</dbReference>
<dbReference type="Gene3D" id="2.70.150.10">
    <property type="entry name" value="Calcium-transporting ATPase, cytoplasmic transduction domain A"/>
    <property type="match status" value="2"/>
</dbReference>
<evidence type="ECO:0000256" key="3">
    <source>
        <dbReference type="ARBA" id="ARBA00022692"/>
    </source>
</evidence>
<dbReference type="GO" id="GO:0005524">
    <property type="term" value="F:ATP binding"/>
    <property type="evidence" value="ECO:0007669"/>
    <property type="project" value="UniProtKB-KW"/>
</dbReference>
<feature type="non-terminal residue" evidence="14">
    <location>
        <position position="1"/>
    </location>
</feature>
<dbReference type="SUPFAM" id="SSF56784">
    <property type="entry name" value="HAD-like"/>
    <property type="match status" value="1"/>
</dbReference>
<feature type="domain" description="P-type ATPase A" evidence="12">
    <location>
        <begin position="352"/>
        <end position="467"/>
    </location>
</feature>
<evidence type="ECO:0000256" key="8">
    <source>
        <dbReference type="ARBA" id="ARBA00022967"/>
    </source>
</evidence>
<dbReference type="InterPro" id="IPR023214">
    <property type="entry name" value="HAD_sf"/>
</dbReference>
<feature type="transmembrane region" description="Helical" evidence="11">
    <location>
        <begin position="122"/>
        <end position="141"/>
    </location>
</feature>
<feature type="transmembrane region" description="Helical" evidence="11">
    <location>
        <begin position="6"/>
        <end position="28"/>
    </location>
</feature>
<dbReference type="Gene3D" id="3.40.50.1000">
    <property type="entry name" value="HAD superfamily/HAD-like"/>
    <property type="match status" value="1"/>
</dbReference>
<name>A0A7J6LFZ4_PERCH</name>
<dbReference type="InterPro" id="IPR006544">
    <property type="entry name" value="P-type_TPase_V"/>
</dbReference>
<dbReference type="OrthoDB" id="289856at2759"/>
<evidence type="ECO:0000256" key="6">
    <source>
        <dbReference type="ARBA" id="ARBA00022840"/>
    </source>
</evidence>
<evidence type="ECO:0000256" key="11">
    <source>
        <dbReference type="SAM" id="Phobius"/>
    </source>
</evidence>
<dbReference type="InterPro" id="IPR001757">
    <property type="entry name" value="P_typ_ATPase"/>
</dbReference>
<evidence type="ECO:0000256" key="1">
    <source>
        <dbReference type="ARBA" id="ARBA00004141"/>
    </source>
</evidence>
<dbReference type="GO" id="GO:0019829">
    <property type="term" value="F:ATPase-coupled monoatomic cation transmembrane transporter activity"/>
    <property type="evidence" value="ECO:0007669"/>
    <property type="project" value="TreeGrafter"/>
</dbReference>
<feature type="transmembrane region" description="Helical" evidence="11">
    <location>
        <begin position="899"/>
        <end position="918"/>
    </location>
</feature>
<dbReference type="InterPro" id="IPR059000">
    <property type="entry name" value="ATPase_P-type_domA"/>
</dbReference>
<organism evidence="14 15">
    <name type="scientific">Perkinsus chesapeaki</name>
    <name type="common">Clam parasite</name>
    <name type="synonym">Perkinsus andrewsi</name>
    <dbReference type="NCBI Taxonomy" id="330153"/>
    <lineage>
        <taxon>Eukaryota</taxon>
        <taxon>Sar</taxon>
        <taxon>Alveolata</taxon>
        <taxon>Perkinsozoa</taxon>
        <taxon>Perkinsea</taxon>
        <taxon>Perkinsida</taxon>
        <taxon>Perkinsidae</taxon>
        <taxon>Perkinsus</taxon>
    </lineage>
</organism>
<feature type="transmembrane region" description="Helical" evidence="11">
    <location>
        <begin position="736"/>
        <end position="755"/>
    </location>
</feature>
<dbReference type="PRINTS" id="PR00119">
    <property type="entry name" value="CATATPASE"/>
</dbReference>
<dbReference type="Pfam" id="PF00690">
    <property type="entry name" value="Cation_ATPase_N"/>
    <property type="match status" value="1"/>
</dbReference>
<dbReference type="SUPFAM" id="SSF81660">
    <property type="entry name" value="Metal cation-transporting ATPase, ATP-binding domain N"/>
    <property type="match status" value="1"/>
</dbReference>
<evidence type="ECO:0000256" key="10">
    <source>
        <dbReference type="ARBA" id="ARBA00023136"/>
    </source>
</evidence>
<keyword evidence="10 11" id="KW-0472">Membrane</keyword>
<feature type="domain" description="Cation-transporting P-type ATPase N-terminal" evidence="13">
    <location>
        <begin position="666"/>
        <end position="724"/>
    </location>
</feature>
<evidence type="ECO:0008006" key="16">
    <source>
        <dbReference type="Google" id="ProtNLM"/>
    </source>
</evidence>
<dbReference type="InterPro" id="IPR018303">
    <property type="entry name" value="ATPase_P-typ_P_site"/>
</dbReference>
<comment type="subcellular location">
    <subcellularLocation>
        <location evidence="1">Membrane</location>
        <topology evidence="1">Multi-pass membrane protein</topology>
    </subcellularLocation>
</comment>
<dbReference type="SUPFAM" id="SSF81653">
    <property type="entry name" value="Calcium ATPase, transduction domain A"/>
    <property type="match status" value="2"/>
</dbReference>
<sequence length="1270" mass="141112">MHFGVTVVVIWSVVLMFLILATITFLLFRKARTERLFAKEAEINEEKAAAGLRRLTFHSPDERERLFVQSGHRRCWFGAFLLIGWCAVLICSGVNMVFFAIISYFADVLTSWGTDWNGVMGPWLYVFVLFHVLAAIMIKFFHVMRVNFMLPEASMKNASHVLIEEEVDAIDESEMVDPGMTDDEAIPSFIRQILDVWDNMKNKYKQASCTTLVPVQIDKETGNRCFEYTCVRYIYDEESDRFRPVGTIEKTADEAHALLKAGGLTMEEATKMEKITGPNAIKVRVPGIFESILVEFCDVIYVFQSIGAWSYVAFSTWNIGIIWLGMMLGAGVIRALFIVRVGQKKIAKMAELQTRVHVLRGGEWVEVGSSDVVLGDLVRVEEQDPLPCDGIVVSGTVIVNESMLTGEPMPIQKFPLEDVQGASVGQKNRAYAGTICMQSTGSHDGKAVLLCTAVGALTSKGQLVRMVLFPQSVSPDEVERLFLQTGYSKTFFGSALLYSWMGLLVLAYAGIVVFCTFSYFPQLLVSWNTTWDGVVIPCMYSMVVFHILAASLSTFYHSLVTLFMLPVPHLPDATHVVIEETVPLAEDSKDMIDPGMASEEDIPSSGRRLFFMWDRFRARFRSATRKTMVPVMYDEMLGVKCYEYTCVRYVLDEEEERYRPVGTAEMTSTEIHQRLKDGGLTDDAAALALEEAGPNEIRVRVPGIIESLAVEFSDILYVLQSIAAWSYIVFTTWNIGVIWLGMTLIAGVYRALFIVRRGQKKIADMAKLESRVNVLRCGKWIEIGSHDVVLGDLLRVEEGEPLPCDGVIVDGSIIVNESMLTGEPMPIQKFPVEDIKGAEVTKKNTAYAGTHCMQSTGPYQGRAVLLATGIGALTAKGQLIRMVLFPQSVRFKYTDQLPIIYGILGLYAILIIILYLTLTNLGSWVVTTLQILCTIAQAMNPMLPVSIVMGQSVAAYRLERHDKISCLQPGRIPVAGKVSTMVFDKTGTITKDGMDFAAVVPVDLSEKAFMKRVQFKPDASTLDKTNESLIRSEVPLRMQYGLACCHTVTSLRDGTLVGNNVEVTMFRNTGWSLPNTEGDEIGNIITSPNGDHKLKILKKLDFDHHRMTSGSVVRDLSTGEAIVIVKGSYERIAAISHNTTIPVDYVKVTESCASDNFYTLAMASKTLDNSLSDEDIISTRRESLESGLSMCGLLLFRNEMKPDSPAAIKALTAGAVRSVMCTGDNVLTGVSIAKECGIMDDSKERRILIGDFDMKERGIIWTDINNDDKF</sequence>
<feature type="transmembrane region" description="Helical" evidence="11">
    <location>
        <begin position="75"/>
        <end position="102"/>
    </location>
</feature>
<dbReference type="InterPro" id="IPR008250">
    <property type="entry name" value="ATPase_P-typ_transduc_dom_A_sf"/>
</dbReference>
<evidence type="ECO:0000259" key="13">
    <source>
        <dbReference type="Pfam" id="PF00690"/>
    </source>
</evidence>
<keyword evidence="8" id="KW-1278">Translocase</keyword>
<accession>A0A7J6LFZ4</accession>
<evidence type="ECO:0000256" key="7">
    <source>
        <dbReference type="ARBA" id="ARBA00022842"/>
    </source>
</evidence>
<dbReference type="GO" id="GO:0046872">
    <property type="term" value="F:metal ion binding"/>
    <property type="evidence" value="ECO:0007669"/>
    <property type="project" value="UniProtKB-KW"/>
</dbReference>